<comment type="caution">
    <text evidence="1">The sequence shown here is derived from an EMBL/GenBank/DDBJ whole genome shotgun (WGS) entry which is preliminary data.</text>
</comment>
<sequence length="91" mass="9957">FQILSRAIHIDGRSIMAATTDSQQDSHLVGATADNHFATFVEMGQDQDINLNNLIGICVDGASNMIECRHSKTSKVVEKFKSVIVVHCCSH</sequence>
<accession>A0A5J4Q524</accession>
<dbReference type="AlphaFoldDB" id="A0A5J4Q524"/>
<evidence type="ECO:0008006" key="3">
    <source>
        <dbReference type="Google" id="ProtNLM"/>
    </source>
</evidence>
<reference evidence="1 2" key="1">
    <citation type="submission" date="2019-03" db="EMBL/GenBank/DDBJ databases">
        <title>Single cell metagenomics reveals metabolic interactions within the superorganism composed of flagellate Streblomastix strix and complex community of Bacteroidetes bacteria on its surface.</title>
        <authorList>
            <person name="Treitli S.C."/>
            <person name="Kolisko M."/>
            <person name="Husnik F."/>
            <person name="Keeling P."/>
            <person name="Hampl V."/>
        </authorList>
    </citation>
    <scope>NUCLEOTIDE SEQUENCE [LARGE SCALE GENOMIC DNA]</scope>
    <source>
        <strain evidence="1">ST1C</strain>
    </source>
</reference>
<dbReference type="Proteomes" id="UP000324800">
    <property type="component" value="Unassembled WGS sequence"/>
</dbReference>
<evidence type="ECO:0000313" key="1">
    <source>
        <dbReference type="EMBL" id="KAA6315793.1"/>
    </source>
</evidence>
<dbReference type="EMBL" id="SNRW01047267">
    <property type="protein sequence ID" value="KAA6315793.1"/>
    <property type="molecule type" value="Genomic_DNA"/>
</dbReference>
<feature type="non-terminal residue" evidence="1">
    <location>
        <position position="1"/>
    </location>
</feature>
<name>A0A5J4Q524_9EUKA</name>
<gene>
    <name evidence="1" type="ORF">EZS28_055363</name>
</gene>
<evidence type="ECO:0000313" key="2">
    <source>
        <dbReference type="Proteomes" id="UP000324800"/>
    </source>
</evidence>
<protein>
    <recommendedName>
        <fullName evidence="3">DUF4371 domain-containing protein</fullName>
    </recommendedName>
</protein>
<organism evidence="1 2">
    <name type="scientific">Streblomastix strix</name>
    <dbReference type="NCBI Taxonomy" id="222440"/>
    <lineage>
        <taxon>Eukaryota</taxon>
        <taxon>Metamonada</taxon>
        <taxon>Preaxostyla</taxon>
        <taxon>Oxymonadida</taxon>
        <taxon>Streblomastigidae</taxon>
        <taxon>Streblomastix</taxon>
    </lineage>
</organism>
<proteinExistence type="predicted"/>